<dbReference type="Gene3D" id="1.10.260.40">
    <property type="entry name" value="lambda repressor-like DNA-binding domains"/>
    <property type="match status" value="1"/>
</dbReference>
<dbReference type="InterPro" id="IPR001387">
    <property type="entry name" value="Cro/C1-type_HTH"/>
</dbReference>
<reference evidence="5" key="1">
    <citation type="submission" date="2019-11" db="EMBL/GenBank/DDBJ databases">
        <title>Description of new Acetobacter species.</title>
        <authorList>
            <person name="Cleenwerck I."/>
            <person name="Sombolestani A.S."/>
        </authorList>
    </citation>
    <scope>NUCLEOTIDE SEQUENCE</scope>
    <source>
        <strain evidence="5">LMG 1626</strain>
    </source>
</reference>
<dbReference type="Gene3D" id="2.10.109.10">
    <property type="entry name" value="Umud Fragment, subunit A"/>
    <property type="match status" value="1"/>
</dbReference>
<name>A0A967ED26_9PROT</name>
<feature type="domain" description="HTH cro/C1-type" evidence="4">
    <location>
        <begin position="36"/>
        <end position="77"/>
    </location>
</feature>
<dbReference type="Pfam" id="PF00717">
    <property type="entry name" value="Peptidase_S24"/>
    <property type="match status" value="1"/>
</dbReference>
<evidence type="ECO:0000259" key="4">
    <source>
        <dbReference type="PROSITE" id="PS50943"/>
    </source>
</evidence>
<evidence type="ECO:0000256" key="3">
    <source>
        <dbReference type="ARBA" id="ARBA00023163"/>
    </source>
</evidence>
<dbReference type="PROSITE" id="PS50943">
    <property type="entry name" value="HTH_CROC1"/>
    <property type="match status" value="1"/>
</dbReference>
<dbReference type="PANTHER" id="PTHR40661:SF3">
    <property type="entry name" value="FELS-1 PROPHAGE TRANSCRIPTIONAL REGULATOR"/>
    <property type="match status" value="1"/>
</dbReference>
<organism evidence="5 6">
    <name type="scientific">Acetobacter estunensis</name>
    <dbReference type="NCBI Taxonomy" id="104097"/>
    <lineage>
        <taxon>Bacteria</taxon>
        <taxon>Pseudomonadati</taxon>
        <taxon>Pseudomonadota</taxon>
        <taxon>Alphaproteobacteria</taxon>
        <taxon>Acetobacterales</taxon>
        <taxon>Acetobacteraceae</taxon>
        <taxon>Acetobacter</taxon>
    </lineage>
</organism>
<protein>
    <submittedName>
        <fullName evidence="5">Phage repressor protein</fullName>
    </submittedName>
</protein>
<dbReference type="InterPro" id="IPR010982">
    <property type="entry name" value="Lambda_DNA-bd_dom_sf"/>
</dbReference>
<dbReference type="CDD" id="cd06529">
    <property type="entry name" value="S24_LexA-like"/>
    <property type="match status" value="1"/>
</dbReference>
<dbReference type="InterPro" id="IPR039418">
    <property type="entry name" value="LexA-like"/>
</dbReference>
<keyword evidence="2" id="KW-0238">DNA-binding</keyword>
<dbReference type="SUPFAM" id="SSF47413">
    <property type="entry name" value="lambda repressor-like DNA-binding domains"/>
    <property type="match status" value="1"/>
</dbReference>
<dbReference type="AlphaFoldDB" id="A0A967ED26"/>
<dbReference type="Proteomes" id="UP000597459">
    <property type="component" value="Unassembled WGS sequence"/>
</dbReference>
<dbReference type="InterPro" id="IPR015927">
    <property type="entry name" value="Peptidase_S24_S26A/B/C"/>
</dbReference>
<keyword evidence="1" id="KW-0805">Transcription regulation</keyword>
<evidence type="ECO:0000256" key="2">
    <source>
        <dbReference type="ARBA" id="ARBA00023125"/>
    </source>
</evidence>
<comment type="caution">
    <text evidence="5">The sequence shown here is derived from an EMBL/GenBank/DDBJ whole genome shotgun (WGS) entry which is preliminary data.</text>
</comment>
<sequence>MKNTENENLPVSNENREIEAITQRLKIAVENADGNKAVSQRSGVPLSTLNGYLAGRDMKASAAARLAVACGVDVSWLLAGSSPKSRASMPAESANGNLFDIPVYDIELSAGCGALPNELERVAFKLDGNLIPPELHHRKKHLVALTARGDSMEPFIMNGDVLIIDTEDRQISTGCVYGLRIGDQLLVKRLSVKIDGSIEVLSDNPRYGMEIIDASRALTLINDGGNPASIIGRVVWRAGVIFG</sequence>
<dbReference type="SUPFAM" id="SSF51306">
    <property type="entry name" value="LexA/Signal peptidase"/>
    <property type="match status" value="1"/>
</dbReference>
<dbReference type="InterPro" id="IPR036286">
    <property type="entry name" value="LexA/Signal_pep-like_sf"/>
</dbReference>
<evidence type="ECO:0000313" key="5">
    <source>
        <dbReference type="EMBL" id="NHO55268.1"/>
    </source>
</evidence>
<dbReference type="PANTHER" id="PTHR40661">
    <property type="match status" value="1"/>
</dbReference>
<gene>
    <name evidence="5" type="ORF">GOB87_15205</name>
</gene>
<accession>A0A967ED26</accession>
<keyword evidence="3" id="KW-0804">Transcription</keyword>
<keyword evidence="6" id="KW-1185">Reference proteome</keyword>
<dbReference type="EMBL" id="WOTH01000058">
    <property type="protein sequence ID" value="NHO55268.1"/>
    <property type="molecule type" value="Genomic_DNA"/>
</dbReference>
<proteinExistence type="predicted"/>
<dbReference type="GO" id="GO:0003677">
    <property type="term" value="F:DNA binding"/>
    <property type="evidence" value="ECO:0007669"/>
    <property type="project" value="UniProtKB-KW"/>
</dbReference>
<evidence type="ECO:0000313" key="6">
    <source>
        <dbReference type="Proteomes" id="UP000597459"/>
    </source>
</evidence>
<evidence type="ECO:0000256" key="1">
    <source>
        <dbReference type="ARBA" id="ARBA00023015"/>
    </source>
</evidence>